<reference evidence="1" key="1">
    <citation type="submission" date="2019-09" db="EMBL/GenBank/DDBJ databases">
        <title>Comparative Genomics of Leptospira interrogans Reveals Genome Plasticity - A Common Adaptive Strategy for Survival in Various Hosts.</title>
        <authorList>
            <person name="Ramli S.R."/>
            <person name="Bunk B."/>
            <person name="Goris M."/>
            <person name="Bhuju S."/>
            <person name="Jarek M."/>
            <person name="Sproer C."/>
            <person name="Mustakim S."/>
            <person name="Strommenger B."/>
            <person name="Pessler F."/>
        </authorList>
    </citation>
    <scope>NUCLEOTIDE SEQUENCE</scope>
    <source>
        <strain evidence="1">782</strain>
        <plasmid evidence="1">p1</plasmid>
    </source>
</reference>
<organism evidence="1 2">
    <name type="scientific">Leptospira interrogans serovar Canicola</name>
    <dbReference type="NCBI Taxonomy" id="211880"/>
    <lineage>
        <taxon>Bacteria</taxon>
        <taxon>Pseudomonadati</taxon>
        <taxon>Spirochaetota</taxon>
        <taxon>Spirochaetia</taxon>
        <taxon>Leptospirales</taxon>
        <taxon>Leptospiraceae</taxon>
        <taxon>Leptospira</taxon>
    </lineage>
</organism>
<sequence length="243" mass="28623">MEQKIQKINYNVSKRKVLHCGQKSFTNGYVQKATTIEELHDDICAGKSIWPVKTYPYEGFNRRETEHVLSANILIMNICGNYSYEEACQRFQESAIAVYETVENDKIRVRVIFSFGENLKRTEYEYLLNIVSLEYGHHSSCQDPAHAYINSKIINWKSLNTQNRMPISELFSKYIFKEQFNSKFINKWEPDDSFSSFLSFQKNIIKRYNIPLQPDKQSVFDSKFIDIMEPENQEFPVYLGRAN</sequence>
<accession>A0AAP9WG05</accession>
<dbReference type="Proteomes" id="UP000663124">
    <property type="component" value="Plasmid p1"/>
</dbReference>
<protein>
    <submittedName>
        <fullName evidence="1">Uncharacterized protein</fullName>
    </submittedName>
</protein>
<proteinExistence type="predicted"/>
<keyword evidence="1" id="KW-0614">Plasmid</keyword>
<dbReference type="EMBL" id="CP043886">
    <property type="protein sequence ID" value="QOI44973.1"/>
    <property type="molecule type" value="Genomic_DNA"/>
</dbReference>
<name>A0AAP9WG05_LEPIR</name>
<dbReference type="AlphaFoldDB" id="A0AAP9WG05"/>
<geneLocation type="plasmid" evidence="1 2">
    <name>p1</name>
</geneLocation>
<evidence type="ECO:0000313" key="1">
    <source>
        <dbReference type="EMBL" id="QOI44973.1"/>
    </source>
</evidence>
<gene>
    <name evidence="1" type="ORF">Lepto782_22515</name>
</gene>
<evidence type="ECO:0000313" key="2">
    <source>
        <dbReference type="Proteomes" id="UP000663124"/>
    </source>
</evidence>
<dbReference type="RefSeq" id="WP_192505719.1">
    <property type="nucleotide sequence ID" value="NZ_CP043886.1"/>
</dbReference>